<dbReference type="InterPro" id="IPR004181">
    <property type="entry name" value="Znf_MIZ"/>
</dbReference>
<dbReference type="GO" id="GO:0008270">
    <property type="term" value="F:zinc ion binding"/>
    <property type="evidence" value="ECO:0007669"/>
    <property type="project" value="UniProtKB-KW"/>
</dbReference>
<evidence type="ECO:0000256" key="1">
    <source>
        <dbReference type="ARBA" id="ARBA00004718"/>
    </source>
</evidence>
<comment type="similarity">
    <text evidence="2">Belongs to the PIAS family.</text>
</comment>
<evidence type="ECO:0000256" key="9">
    <source>
        <dbReference type="SAM" id="MobiDB-lite"/>
    </source>
</evidence>
<dbReference type="Pfam" id="PF14324">
    <property type="entry name" value="PINIT"/>
    <property type="match status" value="1"/>
</dbReference>
<dbReference type="InterPro" id="IPR023321">
    <property type="entry name" value="PINIT"/>
</dbReference>
<dbReference type="AlphaFoldDB" id="A0A8H4VVA3"/>
<feature type="compositionally biased region" description="Low complexity" evidence="9">
    <location>
        <begin position="630"/>
        <end position="644"/>
    </location>
</feature>
<evidence type="ECO:0000256" key="5">
    <source>
        <dbReference type="ARBA" id="ARBA00022771"/>
    </source>
</evidence>
<evidence type="ECO:0000313" key="12">
    <source>
        <dbReference type="EMBL" id="KAF4623487.1"/>
    </source>
</evidence>
<feature type="domain" description="SP-RING-type" evidence="10">
    <location>
        <begin position="334"/>
        <end position="419"/>
    </location>
</feature>
<evidence type="ECO:0000256" key="3">
    <source>
        <dbReference type="ARBA" id="ARBA00022679"/>
    </source>
</evidence>
<dbReference type="Gene3D" id="3.30.40.10">
    <property type="entry name" value="Zinc/RING finger domain, C3HC4 (zinc finger)"/>
    <property type="match status" value="1"/>
</dbReference>
<evidence type="ECO:0000256" key="7">
    <source>
        <dbReference type="ARBA" id="ARBA00022833"/>
    </source>
</evidence>
<feature type="compositionally biased region" description="Polar residues" evidence="9">
    <location>
        <begin position="499"/>
        <end position="518"/>
    </location>
</feature>
<feature type="compositionally biased region" description="Polar residues" evidence="9">
    <location>
        <begin position="590"/>
        <end position="600"/>
    </location>
</feature>
<keyword evidence="6" id="KW-0833">Ubl conjugation pathway</keyword>
<evidence type="ECO:0000256" key="4">
    <source>
        <dbReference type="ARBA" id="ARBA00022723"/>
    </source>
</evidence>
<dbReference type="Proteomes" id="UP000521872">
    <property type="component" value="Unassembled WGS sequence"/>
</dbReference>
<feature type="compositionally biased region" description="Basic and acidic residues" evidence="9">
    <location>
        <begin position="543"/>
        <end position="566"/>
    </location>
</feature>
<feature type="compositionally biased region" description="Low complexity" evidence="9">
    <location>
        <begin position="114"/>
        <end position="124"/>
    </location>
</feature>
<dbReference type="UniPathway" id="UPA00886"/>
<keyword evidence="4" id="KW-0479">Metal-binding</keyword>
<gene>
    <name evidence="12" type="ORF">D9613_001758</name>
</gene>
<dbReference type="PROSITE" id="PS51466">
    <property type="entry name" value="PINIT"/>
    <property type="match status" value="1"/>
</dbReference>
<keyword evidence="7" id="KW-0862">Zinc</keyword>
<comment type="pathway">
    <text evidence="1">Protein modification; protein sumoylation.</text>
</comment>
<accession>A0A8H4VVA3</accession>
<name>A0A8H4VVA3_9AGAR</name>
<sequence>MYNDWSDFDSLRHSVKHNTVDRLKHILSGFNEECGTHLSKSGKKQEIIDRIVNTLDSWRQGNFEDKWTKAKSIMQQVRVTGTYAPPGRAAPLLTTFPAAHVQSNVDSTKHAQYSSSVAGSSSRSLHYDPYAPPRRPAVPSASTPSTSASGPGIRFKDSPFFRIDQTVSHLVECPESTSATDRRQQALNFTLTADQAAKISSGSQYQLRLFCTSSIFYAGIGSFRSNALACPIEFPPTCEVRVNNTQITANLKGLKKKPGTAPPPDLNKYARTGVSNKVEMVYVNSQQPIQSKKYYMIVMLVEATTIKSLVNNLRGQHIRPAFEVRERMVQALTEDDDIIAGPQKMSLKCPLTFVRIETPCRSSKCVHPQCFDATSWYTMMEQTTTWLCPVCERVLDHKDLIMDGYFDEILKETPESVEDVIVEADGEWHTSDNKYGSAKWKASHPVVSKPPTPKKVPTPAAVPSCPPAGANGKGKAPNVEILVVDSDDEDEGRVKRELSPSSATQSFEGTLPPASQANTDVIDLTLDDSDDEPIVSRAQSKRKALEAELDRPPASDQAWKKTRVDLSSRILPPPARSTANGAPPLHTSAGGVSNHSRSPTSPVPGHYPSSFAGNTLPPPNINPSVYNQYNTANAARNGASNSSSFQLPPINNSTFVPGQSQHARWRAS</sequence>
<dbReference type="PROSITE" id="PS51044">
    <property type="entry name" value="ZF_SP_RING"/>
    <property type="match status" value="1"/>
</dbReference>
<dbReference type="Gene3D" id="2.60.120.780">
    <property type="entry name" value="PINIT domain"/>
    <property type="match status" value="1"/>
</dbReference>
<keyword evidence="5 8" id="KW-0863">Zinc-finger</keyword>
<feature type="domain" description="PINIT" evidence="11">
    <location>
        <begin position="140"/>
        <end position="304"/>
    </location>
</feature>
<evidence type="ECO:0000256" key="8">
    <source>
        <dbReference type="PROSITE-ProRule" id="PRU00452"/>
    </source>
</evidence>
<dbReference type="GO" id="GO:0061665">
    <property type="term" value="F:SUMO ligase activity"/>
    <property type="evidence" value="ECO:0007669"/>
    <property type="project" value="TreeGrafter"/>
</dbReference>
<dbReference type="GO" id="GO:0016925">
    <property type="term" value="P:protein sumoylation"/>
    <property type="evidence" value="ECO:0007669"/>
    <property type="project" value="UniProtKB-UniPathway"/>
</dbReference>
<dbReference type="Pfam" id="PF02891">
    <property type="entry name" value="zf-MIZ"/>
    <property type="match status" value="1"/>
</dbReference>
<evidence type="ECO:0000256" key="6">
    <source>
        <dbReference type="ARBA" id="ARBA00022786"/>
    </source>
</evidence>
<proteinExistence type="inferred from homology"/>
<feature type="compositionally biased region" description="Low complexity" evidence="9">
    <location>
        <begin position="137"/>
        <end position="152"/>
    </location>
</feature>
<dbReference type="InterPro" id="IPR038654">
    <property type="entry name" value="PINIT_sf"/>
</dbReference>
<protein>
    <submittedName>
        <fullName evidence="12">Uncharacterized protein</fullName>
    </submittedName>
</protein>
<feature type="region of interest" description="Disordered" evidence="9">
    <location>
        <begin position="110"/>
        <end position="155"/>
    </location>
</feature>
<comment type="caution">
    <text evidence="12">The sequence shown here is derived from an EMBL/GenBank/DDBJ whole genome shotgun (WGS) entry which is preliminary data.</text>
</comment>
<dbReference type="EMBL" id="JAACJL010000001">
    <property type="protein sequence ID" value="KAF4623487.1"/>
    <property type="molecule type" value="Genomic_DNA"/>
</dbReference>
<evidence type="ECO:0000313" key="13">
    <source>
        <dbReference type="Proteomes" id="UP000521872"/>
    </source>
</evidence>
<dbReference type="GO" id="GO:0000785">
    <property type="term" value="C:chromatin"/>
    <property type="evidence" value="ECO:0007669"/>
    <property type="project" value="TreeGrafter"/>
</dbReference>
<dbReference type="PANTHER" id="PTHR10782:SF4">
    <property type="entry name" value="TONALLI, ISOFORM E"/>
    <property type="match status" value="1"/>
</dbReference>
<organism evidence="12 13">
    <name type="scientific">Agrocybe pediades</name>
    <dbReference type="NCBI Taxonomy" id="84607"/>
    <lineage>
        <taxon>Eukaryota</taxon>
        <taxon>Fungi</taxon>
        <taxon>Dikarya</taxon>
        <taxon>Basidiomycota</taxon>
        <taxon>Agaricomycotina</taxon>
        <taxon>Agaricomycetes</taxon>
        <taxon>Agaricomycetidae</taxon>
        <taxon>Agaricales</taxon>
        <taxon>Agaricineae</taxon>
        <taxon>Strophariaceae</taxon>
        <taxon>Agrocybe</taxon>
    </lineage>
</organism>
<feature type="compositionally biased region" description="Polar residues" evidence="9">
    <location>
        <begin position="645"/>
        <end position="662"/>
    </location>
</feature>
<dbReference type="PANTHER" id="PTHR10782">
    <property type="entry name" value="ZINC FINGER MIZ DOMAIN-CONTAINING PROTEIN"/>
    <property type="match status" value="1"/>
</dbReference>
<evidence type="ECO:0000256" key="2">
    <source>
        <dbReference type="ARBA" id="ARBA00005383"/>
    </source>
</evidence>
<keyword evidence="13" id="KW-1185">Reference proteome</keyword>
<feature type="region of interest" description="Disordered" evidence="9">
    <location>
        <begin position="441"/>
        <end position="668"/>
    </location>
</feature>
<dbReference type="InterPro" id="IPR013083">
    <property type="entry name" value="Znf_RING/FYVE/PHD"/>
</dbReference>
<evidence type="ECO:0000259" key="10">
    <source>
        <dbReference type="PROSITE" id="PS51044"/>
    </source>
</evidence>
<evidence type="ECO:0000259" key="11">
    <source>
        <dbReference type="PROSITE" id="PS51466"/>
    </source>
</evidence>
<keyword evidence="3" id="KW-0808">Transferase</keyword>
<reference evidence="12 13" key="1">
    <citation type="submission" date="2019-12" db="EMBL/GenBank/DDBJ databases">
        <authorList>
            <person name="Floudas D."/>
            <person name="Bentzer J."/>
            <person name="Ahren D."/>
            <person name="Johansson T."/>
            <person name="Persson P."/>
            <person name="Tunlid A."/>
        </authorList>
    </citation>
    <scope>NUCLEOTIDE SEQUENCE [LARGE SCALE GENOMIC DNA]</scope>
    <source>
        <strain evidence="12 13">CBS 102.39</strain>
    </source>
</reference>